<protein>
    <submittedName>
        <fullName evidence="2">Uncharacterized protein</fullName>
    </submittedName>
</protein>
<dbReference type="RefSeq" id="WP_001696775.1">
    <property type="nucleotide sequence ID" value="NZ_LT985265.1"/>
</dbReference>
<dbReference type="EMBL" id="LT985265">
    <property type="protein sequence ID" value="SPE00321.1"/>
    <property type="molecule type" value="Genomic_DNA"/>
</dbReference>
<organism evidence="2">
    <name type="scientific">Escherichia coli</name>
    <dbReference type="NCBI Taxonomy" id="562"/>
    <lineage>
        <taxon>Bacteria</taxon>
        <taxon>Pseudomonadati</taxon>
        <taxon>Pseudomonadota</taxon>
        <taxon>Gammaproteobacteria</taxon>
        <taxon>Enterobacterales</taxon>
        <taxon>Enterobacteriaceae</taxon>
        <taxon>Escherichia</taxon>
    </lineage>
</organism>
<accession>A0A2P9EAE6</accession>
<keyword evidence="2" id="KW-0614">Plasmid</keyword>
<geneLocation type="plasmid" evidence="2">
    <name>RCS57TR364_p</name>
</geneLocation>
<evidence type="ECO:0000313" key="2">
    <source>
        <dbReference type="EMBL" id="SPE00321.1"/>
    </source>
</evidence>
<gene>
    <name evidence="2" type="ORF">RCS57TR364_P0100</name>
</gene>
<name>A0A2P9EAE6_ECOLX</name>
<dbReference type="AlphaFoldDB" id="A0A2P9EAE6"/>
<evidence type="ECO:0000256" key="1">
    <source>
        <dbReference type="SAM" id="MobiDB-lite"/>
    </source>
</evidence>
<proteinExistence type="predicted"/>
<feature type="region of interest" description="Disordered" evidence="1">
    <location>
        <begin position="1"/>
        <end position="37"/>
    </location>
</feature>
<reference evidence="2" key="1">
    <citation type="submission" date="2018-02" db="EMBL/GenBank/DDBJ databases">
        <authorList>
            <person name="Cohen D.B."/>
            <person name="Kent A.D."/>
        </authorList>
    </citation>
    <scope>NUCLEOTIDE SEQUENCE</scope>
    <source>
        <strain evidence="2">364</strain>
    </source>
</reference>
<feature type="compositionally biased region" description="Basic and acidic residues" evidence="1">
    <location>
        <begin position="10"/>
        <end position="35"/>
    </location>
</feature>
<sequence>MQSVTVATETQRRIRQRELAAADEKEAQEREEARKNKGFTQVYSKGWRRVREGV</sequence>